<dbReference type="CDD" id="cd18095">
    <property type="entry name" value="SpoU-like_rRNA-MTase"/>
    <property type="match status" value="1"/>
</dbReference>
<sequence length="269" mass="30390">MTGFYDILSIRNRAVKELFRLRVGRRRARSQKGLCLVRGRQLVQSIGQVVKFKEVFTFEPRETFGSYHAEKVVRVQKNVLQHVLFGCKEEHAKRFEDQDFVIGTAEQPPPVKEFAPAPRRLLMIDRIKHPENMGRLLTSAVALKFDGVMLHPECVDPFSYKVLDASQAVAWTLPYCYASYSELKELAERHKLLLCAGSLHGQAVSELPSLSEHQGFCLIIGNEAEGVQQELLQHCLQVSLPMSELMESLNASVAGGILMHSLCSIWNQI</sequence>
<proteinExistence type="predicted"/>
<dbReference type="EMBL" id="CAXAMN010029039">
    <property type="protein sequence ID" value="CAK9118546.1"/>
    <property type="molecule type" value="Genomic_DNA"/>
</dbReference>
<protein>
    <recommendedName>
        <fullName evidence="3">tRNA/rRNA methyltransferase SpoU type domain-containing protein</fullName>
    </recommendedName>
</protein>
<dbReference type="Pfam" id="PF00588">
    <property type="entry name" value="SpoU_methylase"/>
    <property type="match status" value="1"/>
</dbReference>
<evidence type="ECO:0000313" key="5">
    <source>
        <dbReference type="Proteomes" id="UP001642484"/>
    </source>
</evidence>
<keyword evidence="1" id="KW-0489">Methyltransferase</keyword>
<comment type="caution">
    <text evidence="4">The sequence shown here is derived from an EMBL/GenBank/DDBJ whole genome shotgun (WGS) entry which is preliminary data.</text>
</comment>
<organism evidence="4 5">
    <name type="scientific">Durusdinium trenchii</name>
    <dbReference type="NCBI Taxonomy" id="1381693"/>
    <lineage>
        <taxon>Eukaryota</taxon>
        <taxon>Sar</taxon>
        <taxon>Alveolata</taxon>
        <taxon>Dinophyceae</taxon>
        <taxon>Suessiales</taxon>
        <taxon>Symbiodiniaceae</taxon>
        <taxon>Durusdinium</taxon>
    </lineage>
</organism>
<keyword evidence="2" id="KW-0808">Transferase</keyword>
<dbReference type="Gene3D" id="3.40.1280.10">
    <property type="match status" value="1"/>
</dbReference>
<evidence type="ECO:0000256" key="1">
    <source>
        <dbReference type="ARBA" id="ARBA00022603"/>
    </source>
</evidence>
<dbReference type="SUPFAM" id="SSF75217">
    <property type="entry name" value="alpha/beta knot"/>
    <property type="match status" value="1"/>
</dbReference>
<evidence type="ECO:0000313" key="4">
    <source>
        <dbReference type="EMBL" id="CAK9118546.1"/>
    </source>
</evidence>
<evidence type="ECO:0000259" key="3">
    <source>
        <dbReference type="Pfam" id="PF00588"/>
    </source>
</evidence>
<dbReference type="InterPro" id="IPR029028">
    <property type="entry name" value="Alpha/beta_knot_MTases"/>
</dbReference>
<dbReference type="InterPro" id="IPR029026">
    <property type="entry name" value="tRNA_m1G_MTases_N"/>
</dbReference>
<dbReference type="PANTHER" id="PTHR43191:SF2">
    <property type="entry name" value="RRNA METHYLTRANSFERASE 3, MITOCHONDRIAL"/>
    <property type="match status" value="1"/>
</dbReference>
<dbReference type="PANTHER" id="PTHR43191">
    <property type="entry name" value="RRNA METHYLTRANSFERASE 3"/>
    <property type="match status" value="1"/>
</dbReference>
<keyword evidence="5" id="KW-1185">Reference proteome</keyword>
<gene>
    <name evidence="4" type="ORF">CCMP2556_LOCUS55609</name>
</gene>
<reference evidence="4 5" key="1">
    <citation type="submission" date="2024-02" db="EMBL/GenBank/DDBJ databases">
        <authorList>
            <person name="Chen Y."/>
            <person name="Shah S."/>
            <person name="Dougan E. K."/>
            <person name="Thang M."/>
            <person name="Chan C."/>
        </authorList>
    </citation>
    <scope>NUCLEOTIDE SEQUENCE [LARGE SCALE GENOMIC DNA]</scope>
</reference>
<evidence type="ECO:0000256" key="2">
    <source>
        <dbReference type="ARBA" id="ARBA00022679"/>
    </source>
</evidence>
<dbReference type="InterPro" id="IPR001537">
    <property type="entry name" value="SpoU_MeTrfase"/>
</dbReference>
<accession>A0ABP0T247</accession>
<dbReference type="InterPro" id="IPR051259">
    <property type="entry name" value="rRNA_Methyltransferase"/>
</dbReference>
<dbReference type="Proteomes" id="UP001642484">
    <property type="component" value="Unassembled WGS sequence"/>
</dbReference>
<feature type="domain" description="tRNA/rRNA methyltransferase SpoU type" evidence="3">
    <location>
        <begin position="121"/>
        <end position="260"/>
    </location>
</feature>
<name>A0ABP0T247_9DINO</name>